<protein>
    <submittedName>
        <fullName evidence="2">Acetolactate synthase</fullName>
    </submittedName>
</protein>
<dbReference type="CDD" id="cd04908">
    <property type="entry name" value="ACT_Bt0572_1"/>
    <property type="match status" value="1"/>
</dbReference>
<dbReference type="PANTHER" id="PTHR40099">
    <property type="entry name" value="ACETOLACTATE SYNTHASE, SMALL SUBUNIT"/>
    <property type="match status" value="1"/>
</dbReference>
<dbReference type="InterPro" id="IPR045739">
    <property type="entry name" value="ACT_dom_pair"/>
</dbReference>
<dbReference type="SUPFAM" id="SSF55021">
    <property type="entry name" value="ACT-like"/>
    <property type="match status" value="2"/>
</dbReference>
<dbReference type="Proteomes" id="UP000244956">
    <property type="component" value="Unassembled WGS sequence"/>
</dbReference>
<keyword evidence="3" id="KW-1185">Reference proteome</keyword>
<evidence type="ECO:0000313" key="2">
    <source>
        <dbReference type="EMBL" id="PWD98486.1"/>
    </source>
</evidence>
<dbReference type="AlphaFoldDB" id="A0A2U2B611"/>
<dbReference type="PROSITE" id="PS51671">
    <property type="entry name" value="ACT"/>
    <property type="match status" value="1"/>
</dbReference>
<name>A0A2U2B611_9BACT</name>
<gene>
    <name evidence="2" type="ORF">DDZ16_15525</name>
</gene>
<dbReference type="InterPro" id="IPR002912">
    <property type="entry name" value="ACT_dom"/>
</dbReference>
<sequence>MIINQLSVFLENRSGRMHEVFDILGNVNINVSACSLADTSEFGILRMIVSDPGEARRILKENQFSVNVSEVISFATPNTPGALSKTLKILSEAQIGIDYLYGFSPGDKSFIVLKTDNVQKTIDEFQKHEMELISASELYKF</sequence>
<organism evidence="2 3">
    <name type="scientific">Marinilabilia rubra</name>
    <dbReference type="NCBI Taxonomy" id="2162893"/>
    <lineage>
        <taxon>Bacteria</taxon>
        <taxon>Pseudomonadati</taxon>
        <taxon>Bacteroidota</taxon>
        <taxon>Bacteroidia</taxon>
        <taxon>Marinilabiliales</taxon>
        <taxon>Marinilabiliaceae</taxon>
        <taxon>Marinilabilia</taxon>
    </lineage>
</organism>
<comment type="caution">
    <text evidence="2">The sequence shown here is derived from an EMBL/GenBank/DDBJ whole genome shotgun (WGS) entry which is preliminary data.</text>
</comment>
<dbReference type="Gene3D" id="3.30.2130.10">
    <property type="entry name" value="VC0802-like"/>
    <property type="match status" value="1"/>
</dbReference>
<dbReference type="EMBL" id="QEWP01000014">
    <property type="protein sequence ID" value="PWD98486.1"/>
    <property type="molecule type" value="Genomic_DNA"/>
</dbReference>
<reference evidence="2 3" key="1">
    <citation type="submission" date="2018-05" db="EMBL/GenBank/DDBJ databases">
        <title>Marinilabilia rubrum sp. nov., isolated from saltern sediment.</title>
        <authorList>
            <person name="Zhang R."/>
        </authorList>
    </citation>
    <scope>NUCLEOTIDE SEQUENCE [LARGE SCALE GENOMIC DNA]</scope>
    <source>
        <strain evidence="2 3">WTE16</strain>
    </source>
</reference>
<dbReference type="Pfam" id="PF19571">
    <property type="entry name" value="ACT_8"/>
    <property type="match status" value="1"/>
</dbReference>
<proteinExistence type="predicted"/>
<dbReference type="InterPro" id="IPR045865">
    <property type="entry name" value="ACT-like_dom_sf"/>
</dbReference>
<evidence type="ECO:0000259" key="1">
    <source>
        <dbReference type="PROSITE" id="PS51671"/>
    </source>
</evidence>
<dbReference type="OrthoDB" id="9790662at2"/>
<evidence type="ECO:0000313" key="3">
    <source>
        <dbReference type="Proteomes" id="UP000244956"/>
    </source>
</evidence>
<feature type="domain" description="ACT" evidence="1">
    <location>
        <begin position="71"/>
        <end position="141"/>
    </location>
</feature>
<dbReference type="RefSeq" id="WP_109265398.1">
    <property type="nucleotide sequence ID" value="NZ_QEWP01000014.1"/>
</dbReference>
<accession>A0A2U2B611</accession>
<dbReference type="PANTHER" id="PTHR40099:SF1">
    <property type="entry name" value="ACETOLACTATE SYNTHASE, SMALL SUBUNIT"/>
    <property type="match status" value="1"/>
</dbReference>